<keyword evidence="1" id="KW-0969">Cilium</keyword>
<accession>A0A0C1U3B3</accession>
<name>A0A0C1U3B3_9CLOT</name>
<dbReference type="AlphaFoldDB" id="A0A0C1U3B3"/>
<dbReference type="Pfam" id="PF06289">
    <property type="entry name" value="FlbD"/>
    <property type="match status" value="1"/>
</dbReference>
<keyword evidence="1" id="KW-0966">Cell projection</keyword>
<reference evidence="1 2" key="1">
    <citation type="journal article" date="2015" name="Infect. Genet. Evol.">
        <title>Genomic sequences of six botulinum neurotoxin-producing strains representing three clostridial species illustrate the mobility and diversity of botulinum neurotoxin genes.</title>
        <authorList>
            <person name="Smith T.J."/>
            <person name="Hill K.K."/>
            <person name="Xie G."/>
            <person name="Foley B.T."/>
            <person name="Williamson C.H."/>
            <person name="Foster J.T."/>
            <person name="Johnson S.L."/>
            <person name="Chertkov O."/>
            <person name="Teshima H."/>
            <person name="Gibbons H.S."/>
            <person name="Johnsky L.A."/>
            <person name="Karavis M.A."/>
            <person name="Smith L.A."/>
        </authorList>
    </citation>
    <scope>NUCLEOTIDE SEQUENCE [LARGE SCALE GENOMIC DNA]</scope>
    <source>
        <strain evidence="1 2">CDC 2741</strain>
    </source>
</reference>
<dbReference type="Proteomes" id="UP000031366">
    <property type="component" value="Unassembled WGS sequence"/>
</dbReference>
<organism evidence="1 2">
    <name type="scientific">Clostridium argentinense CDC 2741</name>
    <dbReference type="NCBI Taxonomy" id="1418104"/>
    <lineage>
        <taxon>Bacteria</taxon>
        <taxon>Bacillati</taxon>
        <taxon>Bacillota</taxon>
        <taxon>Clostridia</taxon>
        <taxon>Eubacteriales</taxon>
        <taxon>Clostridiaceae</taxon>
        <taxon>Clostridium</taxon>
    </lineage>
</organism>
<protein>
    <submittedName>
        <fullName evidence="1">Flagellar family protein</fullName>
    </submittedName>
</protein>
<keyword evidence="1" id="KW-0282">Flagellum</keyword>
<dbReference type="RefSeq" id="WP_039632541.1">
    <property type="nucleotide sequence ID" value="NZ_AYSO01000015.1"/>
</dbReference>
<dbReference type="STRING" id="29341.RSJ17_12710"/>
<gene>
    <name evidence="1" type="ORF">U732_1505</name>
</gene>
<dbReference type="InterPro" id="IPR009384">
    <property type="entry name" value="SwrD-like"/>
</dbReference>
<proteinExistence type="predicted"/>
<dbReference type="PANTHER" id="PTHR39185:SF1">
    <property type="entry name" value="SWARMING MOTILITY PROTEIN SWRD"/>
    <property type="match status" value="1"/>
</dbReference>
<evidence type="ECO:0000313" key="1">
    <source>
        <dbReference type="EMBL" id="KIE47334.1"/>
    </source>
</evidence>
<dbReference type="OrthoDB" id="9799862at2"/>
<keyword evidence="2" id="KW-1185">Reference proteome</keyword>
<dbReference type="EMBL" id="AYSO01000015">
    <property type="protein sequence ID" value="KIE47334.1"/>
    <property type="molecule type" value="Genomic_DNA"/>
</dbReference>
<comment type="caution">
    <text evidence="1">The sequence shown here is derived from an EMBL/GenBank/DDBJ whole genome shotgun (WGS) entry which is preliminary data.</text>
</comment>
<evidence type="ECO:0000313" key="2">
    <source>
        <dbReference type="Proteomes" id="UP000031366"/>
    </source>
</evidence>
<sequence length="63" mass="7302">MIKVTTLNKKEIVLNCDHIEKMEAVPETIVTLTNGKVYLLANTIDEVMEKVIQYKNKIYNSKF</sequence>
<dbReference type="PANTHER" id="PTHR39185">
    <property type="entry name" value="SWARMING MOTILITY PROTEIN SWRD"/>
    <property type="match status" value="1"/>
</dbReference>